<feature type="compositionally biased region" description="Low complexity" evidence="6">
    <location>
        <begin position="115"/>
        <end position="138"/>
    </location>
</feature>
<gene>
    <name evidence="8" type="ORF">NEOLEDRAFT_1146365</name>
</gene>
<name>A0A165U1V6_9AGAM</name>
<accession>A0A165U1V6</accession>
<dbReference type="PANTHER" id="PTHR24324:SF9">
    <property type="entry name" value="HOMEOBOX DOMAIN-CONTAINING PROTEIN"/>
    <property type="match status" value="1"/>
</dbReference>
<evidence type="ECO:0000313" key="8">
    <source>
        <dbReference type="EMBL" id="KZT27516.1"/>
    </source>
</evidence>
<feature type="region of interest" description="Disordered" evidence="6">
    <location>
        <begin position="87"/>
        <end position="185"/>
    </location>
</feature>
<evidence type="ECO:0000259" key="7">
    <source>
        <dbReference type="PROSITE" id="PS50071"/>
    </source>
</evidence>
<keyword evidence="1 4" id="KW-0238">DNA-binding</keyword>
<feature type="compositionally biased region" description="Polar residues" evidence="6">
    <location>
        <begin position="96"/>
        <end position="114"/>
    </location>
</feature>
<dbReference type="PANTHER" id="PTHR24324">
    <property type="entry name" value="HOMEOBOX PROTEIN HHEX"/>
    <property type="match status" value="1"/>
</dbReference>
<feature type="compositionally biased region" description="Low complexity" evidence="6">
    <location>
        <begin position="15"/>
        <end position="33"/>
    </location>
</feature>
<dbReference type="SUPFAM" id="SSF46689">
    <property type="entry name" value="Homeodomain-like"/>
    <property type="match status" value="1"/>
</dbReference>
<dbReference type="InParanoid" id="A0A165U1V6"/>
<dbReference type="Proteomes" id="UP000076761">
    <property type="component" value="Unassembled WGS sequence"/>
</dbReference>
<dbReference type="PROSITE" id="PS00027">
    <property type="entry name" value="HOMEOBOX_1"/>
    <property type="match status" value="1"/>
</dbReference>
<dbReference type="OrthoDB" id="6159439at2759"/>
<dbReference type="InterPro" id="IPR017970">
    <property type="entry name" value="Homeobox_CS"/>
</dbReference>
<evidence type="ECO:0000256" key="4">
    <source>
        <dbReference type="PROSITE-ProRule" id="PRU00108"/>
    </source>
</evidence>
<keyword evidence="2 4" id="KW-0371">Homeobox</keyword>
<dbReference type="SMART" id="SM00389">
    <property type="entry name" value="HOX"/>
    <property type="match status" value="1"/>
</dbReference>
<dbReference type="InterPro" id="IPR001356">
    <property type="entry name" value="HD"/>
</dbReference>
<feature type="compositionally biased region" description="Low complexity" evidence="6">
    <location>
        <begin position="176"/>
        <end position="185"/>
    </location>
</feature>
<dbReference type="Gene3D" id="1.10.10.60">
    <property type="entry name" value="Homeodomain-like"/>
    <property type="match status" value="1"/>
</dbReference>
<evidence type="ECO:0000256" key="1">
    <source>
        <dbReference type="ARBA" id="ARBA00023125"/>
    </source>
</evidence>
<dbReference type="PROSITE" id="PS50071">
    <property type="entry name" value="HOMEOBOX_2"/>
    <property type="match status" value="1"/>
</dbReference>
<evidence type="ECO:0000256" key="3">
    <source>
        <dbReference type="ARBA" id="ARBA00023242"/>
    </source>
</evidence>
<comment type="subcellular location">
    <subcellularLocation>
        <location evidence="4 5">Nucleus</location>
    </subcellularLocation>
</comment>
<feature type="region of interest" description="Disordered" evidence="6">
    <location>
        <begin position="1"/>
        <end position="39"/>
    </location>
</feature>
<evidence type="ECO:0000256" key="6">
    <source>
        <dbReference type="SAM" id="MobiDB-lite"/>
    </source>
</evidence>
<feature type="region of interest" description="Disordered" evidence="6">
    <location>
        <begin position="230"/>
        <end position="290"/>
    </location>
</feature>
<dbReference type="CDD" id="cd00086">
    <property type="entry name" value="homeodomain"/>
    <property type="match status" value="1"/>
</dbReference>
<organism evidence="8 9">
    <name type="scientific">Neolentinus lepideus HHB14362 ss-1</name>
    <dbReference type="NCBI Taxonomy" id="1314782"/>
    <lineage>
        <taxon>Eukaryota</taxon>
        <taxon>Fungi</taxon>
        <taxon>Dikarya</taxon>
        <taxon>Basidiomycota</taxon>
        <taxon>Agaricomycotina</taxon>
        <taxon>Agaricomycetes</taxon>
        <taxon>Gloeophyllales</taxon>
        <taxon>Gloeophyllaceae</taxon>
        <taxon>Neolentinus</taxon>
    </lineage>
</organism>
<dbReference type="InterPro" id="IPR009057">
    <property type="entry name" value="Homeodomain-like_sf"/>
</dbReference>
<dbReference type="InterPro" id="IPR051000">
    <property type="entry name" value="Homeobox_DNA-bind_prot"/>
</dbReference>
<dbReference type="AlphaFoldDB" id="A0A165U1V6"/>
<keyword evidence="9" id="KW-1185">Reference proteome</keyword>
<dbReference type="GO" id="GO:0000981">
    <property type="term" value="F:DNA-binding transcription factor activity, RNA polymerase II-specific"/>
    <property type="evidence" value="ECO:0007669"/>
    <property type="project" value="InterPro"/>
</dbReference>
<protein>
    <submittedName>
        <fullName evidence="8">Homeobox-domain-containing protein</fullName>
    </submittedName>
</protein>
<dbReference type="GO" id="GO:0005634">
    <property type="term" value="C:nucleus"/>
    <property type="evidence" value="ECO:0007669"/>
    <property type="project" value="UniProtKB-SubCell"/>
</dbReference>
<dbReference type="EMBL" id="KV425561">
    <property type="protein sequence ID" value="KZT27516.1"/>
    <property type="molecule type" value="Genomic_DNA"/>
</dbReference>
<dbReference type="Pfam" id="PF00046">
    <property type="entry name" value="Homeodomain"/>
    <property type="match status" value="1"/>
</dbReference>
<dbReference type="GO" id="GO:0030154">
    <property type="term" value="P:cell differentiation"/>
    <property type="evidence" value="ECO:0007669"/>
    <property type="project" value="TreeGrafter"/>
</dbReference>
<feature type="compositionally biased region" description="Acidic residues" evidence="6">
    <location>
        <begin position="251"/>
        <end position="262"/>
    </location>
</feature>
<feature type="domain" description="Homeobox" evidence="7">
    <location>
        <begin position="33"/>
        <end position="93"/>
    </location>
</feature>
<reference evidence="8 9" key="1">
    <citation type="journal article" date="2016" name="Mol. Biol. Evol.">
        <title>Comparative Genomics of Early-Diverging Mushroom-Forming Fungi Provides Insights into the Origins of Lignocellulose Decay Capabilities.</title>
        <authorList>
            <person name="Nagy L.G."/>
            <person name="Riley R."/>
            <person name="Tritt A."/>
            <person name="Adam C."/>
            <person name="Daum C."/>
            <person name="Floudas D."/>
            <person name="Sun H."/>
            <person name="Yadav J.S."/>
            <person name="Pangilinan J."/>
            <person name="Larsson K.H."/>
            <person name="Matsuura K."/>
            <person name="Barry K."/>
            <person name="Labutti K."/>
            <person name="Kuo R."/>
            <person name="Ohm R.A."/>
            <person name="Bhattacharya S.S."/>
            <person name="Shirouzu T."/>
            <person name="Yoshinaga Y."/>
            <person name="Martin F.M."/>
            <person name="Grigoriev I.V."/>
            <person name="Hibbett D.S."/>
        </authorList>
    </citation>
    <scope>NUCLEOTIDE SEQUENCE [LARGE SCALE GENOMIC DNA]</scope>
    <source>
        <strain evidence="8 9">HHB14362 ss-1</strain>
    </source>
</reference>
<keyword evidence="3 4" id="KW-0539">Nucleus</keyword>
<feature type="DNA-binding region" description="Homeobox" evidence="4">
    <location>
        <begin position="35"/>
        <end position="94"/>
    </location>
</feature>
<evidence type="ECO:0000313" key="9">
    <source>
        <dbReference type="Proteomes" id="UP000076761"/>
    </source>
</evidence>
<dbReference type="GO" id="GO:0000978">
    <property type="term" value="F:RNA polymerase II cis-regulatory region sequence-specific DNA binding"/>
    <property type="evidence" value="ECO:0007669"/>
    <property type="project" value="TreeGrafter"/>
</dbReference>
<evidence type="ECO:0000256" key="5">
    <source>
        <dbReference type="RuleBase" id="RU000682"/>
    </source>
</evidence>
<evidence type="ECO:0000256" key="2">
    <source>
        <dbReference type="ARBA" id="ARBA00023155"/>
    </source>
</evidence>
<dbReference type="STRING" id="1314782.A0A165U1V6"/>
<sequence>MDATPLDHQAPAPLSRMSSIASTSSDDTTVSSESTRRTRKRFTHEQLAMLEQLFHKCSHPTRQQREALADQAGMQIRSVTIWFQNKRQSERKVALRNSTNTYRPHPSSDTANALKSSKSISSASRSNSRSRPCAPSRNLSLDNIASRTELRIQPPSTPTRRPNPRPNATLWDSMLSSPIQSPSSPQREYQYIEFGKAKDNSNKKTLEWACAVARLASKKQQLTGGCAFSLREEPEEEDTETQCSKSSAGDMDVDDDLTDEEVHEALTPNDSFGFEEELPNGRGQKKDQSIDEVLAHDEDTMRAALALCGLGRL</sequence>
<proteinExistence type="predicted"/>